<comment type="caution">
    <text evidence="10">The sequence shown here is derived from an EMBL/GenBank/DDBJ whole genome shotgun (WGS) entry which is preliminary data.</text>
</comment>
<organism evidence="10 11">
    <name type="scientific">Periweissella ghanensis</name>
    <dbReference type="NCBI Taxonomy" id="467997"/>
    <lineage>
        <taxon>Bacteria</taxon>
        <taxon>Bacillati</taxon>
        <taxon>Bacillota</taxon>
        <taxon>Bacilli</taxon>
        <taxon>Lactobacillales</taxon>
        <taxon>Lactobacillaceae</taxon>
        <taxon>Periweissella</taxon>
    </lineage>
</organism>
<evidence type="ECO:0000313" key="11">
    <source>
        <dbReference type="Proteomes" id="UP000789719"/>
    </source>
</evidence>
<gene>
    <name evidence="8 10" type="primary">tilS</name>
    <name evidence="10" type="ORF">WGH24286_00718</name>
</gene>
<evidence type="ECO:0000256" key="5">
    <source>
        <dbReference type="ARBA" id="ARBA00022741"/>
    </source>
</evidence>
<dbReference type="InterPro" id="IPR012094">
    <property type="entry name" value="tRNA_Ile_lys_synt"/>
</dbReference>
<reference evidence="10 11" key="1">
    <citation type="submission" date="2021-11" db="EMBL/GenBank/DDBJ databases">
        <authorList>
            <person name="Depoorter E."/>
        </authorList>
    </citation>
    <scope>NUCLEOTIDE SEQUENCE [LARGE SCALE GENOMIC DNA]</scope>
    <source>
        <strain evidence="10 11">LMG 24286</strain>
    </source>
</reference>
<evidence type="ECO:0000256" key="3">
    <source>
        <dbReference type="ARBA" id="ARBA00022598"/>
    </source>
</evidence>
<evidence type="ECO:0000256" key="7">
    <source>
        <dbReference type="ARBA" id="ARBA00048539"/>
    </source>
</evidence>
<dbReference type="GO" id="GO:0032267">
    <property type="term" value="F:tRNA(Ile)-lysidine synthase activity"/>
    <property type="evidence" value="ECO:0007669"/>
    <property type="project" value="UniProtKB-EC"/>
</dbReference>
<name>A0ABM8Z9Y7_9LACO</name>
<evidence type="ECO:0000259" key="9">
    <source>
        <dbReference type="SMART" id="SM00977"/>
    </source>
</evidence>
<dbReference type="SUPFAM" id="SSF52402">
    <property type="entry name" value="Adenine nucleotide alpha hydrolases-like"/>
    <property type="match status" value="1"/>
</dbReference>
<evidence type="ECO:0000256" key="6">
    <source>
        <dbReference type="ARBA" id="ARBA00022840"/>
    </source>
</evidence>
<keyword evidence="11" id="KW-1185">Reference proteome</keyword>
<dbReference type="CDD" id="cd01992">
    <property type="entry name" value="TilS_N"/>
    <property type="match status" value="1"/>
</dbReference>
<dbReference type="InterPro" id="IPR014729">
    <property type="entry name" value="Rossmann-like_a/b/a_fold"/>
</dbReference>
<dbReference type="Pfam" id="PF01171">
    <property type="entry name" value="ATP_bind_3"/>
    <property type="match status" value="1"/>
</dbReference>
<dbReference type="InterPro" id="IPR012796">
    <property type="entry name" value="Lysidine-tRNA-synth_C"/>
</dbReference>
<dbReference type="InterPro" id="IPR012795">
    <property type="entry name" value="tRNA_Ile_lys_synt_N"/>
</dbReference>
<evidence type="ECO:0000313" key="10">
    <source>
        <dbReference type="EMBL" id="CAH0418300.1"/>
    </source>
</evidence>
<comment type="subcellular location">
    <subcellularLocation>
        <location evidence="1 8">Cytoplasm</location>
    </subcellularLocation>
</comment>
<dbReference type="RefSeq" id="WP_230098394.1">
    <property type="nucleotide sequence ID" value="NZ_CAKKNT010000006.1"/>
</dbReference>
<comment type="catalytic activity">
    <reaction evidence="7 8">
        <text>cytidine(34) in tRNA(Ile2) + L-lysine + ATP = lysidine(34) in tRNA(Ile2) + AMP + diphosphate + H(+)</text>
        <dbReference type="Rhea" id="RHEA:43744"/>
        <dbReference type="Rhea" id="RHEA-COMP:10625"/>
        <dbReference type="Rhea" id="RHEA-COMP:10670"/>
        <dbReference type="ChEBI" id="CHEBI:15378"/>
        <dbReference type="ChEBI" id="CHEBI:30616"/>
        <dbReference type="ChEBI" id="CHEBI:32551"/>
        <dbReference type="ChEBI" id="CHEBI:33019"/>
        <dbReference type="ChEBI" id="CHEBI:82748"/>
        <dbReference type="ChEBI" id="CHEBI:83665"/>
        <dbReference type="ChEBI" id="CHEBI:456215"/>
        <dbReference type="EC" id="6.3.4.19"/>
    </reaction>
</comment>
<keyword evidence="3 8" id="KW-0436">Ligase</keyword>
<accession>A0ABM8Z9Y7</accession>
<dbReference type="EMBL" id="CAKKNT010000006">
    <property type="protein sequence ID" value="CAH0418300.1"/>
    <property type="molecule type" value="Genomic_DNA"/>
</dbReference>
<feature type="domain" description="Lysidine-tRNA(Ile) synthetase C-terminal" evidence="9">
    <location>
        <begin position="380"/>
        <end position="447"/>
    </location>
</feature>
<dbReference type="Gene3D" id="3.40.50.620">
    <property type="entry name" value="HUPs"/>
    <property type="match status" value="1"/>
</dbReference>
<evidence type="ECO:0000256" key="8">
    <source>
        <dbReference type="HAMAP-Rule" id="MF_01161"/>
    </source>
</evidence>
<keyword evidence="6" id="KW-0067">ATP-binding</keyword>
<dbReference type="InterPro" id="IPR011063">
    <property type="entry name" value="TilS/TtcA_N"/>
</dbReference>
<dbReference type="NCBIfam" id="TIGR02433">
    <property type="entry name" value="lysidine_TilS_C"/>
    <property type="match status" value="1"/>
</dbReference>
<dbReference type="SUPFAM" id="SSF56037">
    <property type="entry name" value="PheT/TilS domain"/>
    <property type="match status" value="1"/>
</dbReference>
<dbReference type="Proteomes" id="UP000789719">
    <property type="component" value="Unassembled WGS sequence"/>
</dbReference>
<protein>
    <recommendedName>
        <fullName evidence="8">tRNA(Ile)-lysidine synthase</fullName>
        <ecNumber evidence="8">6.3.4.19</ecNumber>
    </recommendedName>
    <alternativeName>
        <fullName evidence="8">tRNA(Ile)-2-lysyl-cytidine synthase</fullName>
    </alternativeName>
    <alternativeName>
        <fullName evidence="8">tRNA(Ile)-lysidine synthetase</fullName>
    </alternativeName>
</protein>
<dbReference type="HAMAP" id="MF_01161">
    <property type="entry name" value="tRNA_Ile_lys_synt"/>
    <property type="match status" value="1"/>
</dbReference>
<proteinExistence type="inferred from homology"/>
<dbReference type="SMART" id="SM00977">
    <property type="entry name" value="TilS_C"/>
    <property type="match status" value="1"/>
</dbReference>
<evidence type="ECO:0000256" key="1">
    <source>
        <dbReference type="ARBA" id="ARBA00004496"/>
    </source>
</evidence>
<dbReference type="EC" id="6.3.4.19" evidence="8"/>
<dbReference type="Pfam" id="PF11734">
    <property type="entry name" value="TilS_C"/>
    <property type="match status" value="1"/>
</dbReference>
<sequence>MKHKLIDIVSQIANNIQTHQLFKVTETLVVAASAGVDSQVLLATLAQLHPSEQVIVVHINHDMRPTAASEAKFVAQQAAQYNFKYEELVWPQSQHPLSGIEAAGRQVRYQYLAAIATKYQATKILTAHHANDLAETFLMKLFRGGRWEQLAGIKWLRPLNGTTDLVRPMLNIPKARLIAYAQQKGLPWCEDESNQDLTYTRNRIRHIILPEILTENPDALNQINQYAAQIKQVETMVAEQVTIYLATIAAQNSWQAIPRTWFQATLKAYLADHLPNVGIKQAQLQQMEKLYFNVKRPHGQVRINQTLVIVKDYHQLAIRNINEQSQPVKQPLAQVITLNKWYLLPNGGKFIVKPNGMDQHNLKISGIIIPLHLEADDWPLRVRYRQSGDQLALKVGHQKLKRLLMDAKVPITQRSTVPLLVNAHDELLWVVDYKARWTNPTQVNYEVTYIPNNKQEILLDDNEQRH</sequence>
<keyword evidence="2 8" id="KW-0963">Cytoplasm</keyword>
<comment type="caution">
    <text evidence="8">Lacks conserved residue(s) required for the propagation of feature annotation.</text>
</comment>
<dbReference type="PANTHER" id="PTHR43033:SF1">
    <property type="entry name" value="TRNA(ILE)-LYSIDINE SYNTHASE-RELATED"/>
    <property type="match status" value="1"/>
</dbReference>
<keyword evidence="5" id="KW-0547">Nucleotide-binding</keyword>
<evidence type="ECO:0000256" key="2">
    <source>
        <dbReference type="ARBA" id="ARBA00022490"/>
    </source>
</evidence>
<comment type="function">
    <text evidence="8">Ligates lysine onto the cytidine present at position 34 of the AUA codon-specific tRNA(Ile) that contains the anticodon CAU, in an ATP-dependent manner. Cytidine is converted to lysidine, thus changing the amino acid specificity of the tRNA from methionine to isoleucine.</text>
</comment>
<dbReference type="PANTHER" id="PTHR43033">
    <property type="entry name" value="TRNA(ILE)-LYSIDINE SYNTHASE-RELATED"/>
    <property type="match status" value="1"/>
</dbReference>
<dbReference type="NCBIfam" id="TIGR02432">
    <property type="entry name" value="lysidine_TilS_N"/>
    <property type="match status" value="1"/>
</dbReference>
<comment type="similarity">
    <text evidence="8">Belongs to the tRNA(Ile)-lysidine synthase family.</text>
</comment>
<evidence type="ECO:0000256" key="4">
    <source>
        <dbReference type="ARBA" id="ARBA00022694"/>
    </source>
</evidence>
<keyword evidence="4 8" id="KW-0819">tRNA processing</keyword>